<evidence type="ECO:0000313" key="3">
    <source>
        <dbReference type="Proteomes" id="UP000324194"/>
    </source>
</evidence>
<gene>
    <name evidence="2" type="ORF">AQUSIP_01420</name>
</gene>
<name>A0A5E4PEG4_9COXI</name>
<evidence type="ECO:0000313" key="2">
    <source>
        <dbReference type="EMBL" id="VVC74868.1"/>
    </source>
</evidence>
<dbReference type="EMBL" id="LR699119">
    <property type="protein sequence ID" value="VVC74868.1"/>
    <property type="molecule type" value="Genomic_DNA"/>
</dbReference>
<keyword evidence="3" id="KW-1185">Reference proteome</keyword>
<feature type="compositionally biased region" description="Basic and acidic residues" evidence="1">
    <location>
        <begin position="1"/>
        <end position="12"/>
    </location>
</feature>
<feature type="region of interest" description="Disordered" evidence="1">
    <location>
        <begin position="1"/>
        <end position="51"/>
    </location>
</feature>
<sequence>MKSRQKNDKTESSPRTQTSLPINIPHSAPIKIPVPNEREETRQTPCSSFYIGSPEGEAKFRLFVQRQREFEAGHQHQQSESISPRY</sequence>
<evidence type="ECO:0000256" key="1">
    <source>
        <dbReference type="SAM" id="MobiDB-lite"/>
    </source>
</evidence>
<proteinExistence type="predicted"/>
<protein>
    <submittedName>
        <fullName evidence="2">Uncharacterized protein</fullName>
    </submittedName>
</protein>
<dbReference type="AlphaFoldDB" id="A0A5E4PEG4"/>
<dbReference type="Proteomes" id="UP000324194">
    <property type="component" value="Chromosome 1"/>
</dbReference>
<dbReference type="RefSeq" id="WP_148337662.1">
    <property type="nucleotide sequence ID" value="NZ_LR699119.1"/>
</dbReference>
<accession>A0A5E4PEG4</accession>
<organism evidence="2 3">
    <name type="scientific">Aquicella siphonis</name>
    <dbReference type="NCBI Taxonomy" id="254247"/>
    <lineage>
        <taxon>Bacteria</taxon>
        <taxon>Pseudomonadati</taxon>
        <taxon>Pseudomonadota</taxon>
        <taxon>Gammaproteobacteria</taxon>
        <taxon>Legionellales</taxon>
        <taxon>Coxiellaceae</taxon>
        <taxon>Aquicella</taxon>
    </lineage>
</organism>
<dbReference type="KEGG" id="asip:AQUSIP_01420"/>
<reference evidence="2 3" key="1">
    <citation type="submission" date="2019-08" db="EMBL/GenBank/DDBJ databases">
        <authorList>
            <person name="Guy L."/>
        </authorList>
    </citation>
    <scope>NUCLEOTIDE SEQUENCE [LARGE SCALE GENOMIC DNA]</scope>
    <source>
        <strain evidence="2 3">SGT-108</strain>
    </source>
</reference>